<dbReference type="Pfam" id="PF18030">
    <property type="entry name" value="Rimk_N"/>
    <property type="match status" value="1"/>
</dbReference>
<dbReference type="Gene3D" id="3.40.50.20">
    <property type="match status" value="1"/>
</dbReference>
<feature type="domain" description="ATP-grasp" evidence="12">
    <location>
        <begin position="132"/>
        <end position="316"/>
    </location>
</feature>
<keyword evidence="4" id="KW-0479">Metal-binding</keyword>
<keyword evidence="6 10" id="KW-0067">ATP-binding</keyword>
<comment type="cofactor">
    <cofactor evidence="2">
        <name>Mg(2+)</name>
        <dbReference type="ChEBI" id="CHEBI:18420"/>
    </cofactor>
</comment>
<keyword evidence="5 10" id="KW-0547">Nucleotide-binding</keyword>
<dbReference type="GO" id="GO:0046872">
    <property type="term" value="F:metal ion binding"/>
    <property type="evidence" value="ECO:0007669"/>
    <property type="project" value="UniProtKB-KW"/>
</dbReference>
<dbReference type="InterPro" id="IPR004666">
    <property type="entry name" value="Rp_bS6_RimK/Lys_biosynth_LsyX"/>
</dbReference>
<dbReference type="FunFam" id="3.40.50.20:FF:000042">
    <property type="entry name" value="RimK-related lysine biosynthesis protein"/>
    <property type="match status" value="1"/>
</dbReference>
<name>A0A517SV27_9BACT</name>
<evidence type="ECO:0000256" key="7">
    <source>
        <dbReference type="ARBA" id="ARBA00022842"/>
    </source>
</evidence>
<accession>A0A517SV27</accession>
<dbReference type="AlphaFoldDB" id="A0A517SV27"/>
<comment type="cofactor">
    <cofactor evidence="1">
        <name>Mn(2+)</name>
        <dbReference type="ChEBI" id="CHEBI:29035"/>
    </cofactor>
</comment>
<keyword evidence="8" id="KW-0648">Protein biosynthesis</keyword>
<evidence type="ECO:0000256" key="2">
    <source>
        <dbReference type="ARBA" id="ARBA00001946"/>
    </source>
</evidence>
<evidence type="ECO:0000256" key="3">
    <source>
        <dbReference type="ARBA" id="ARBA00022598"/>
    </source>
</evidence>
<evidence type="ECO:0000256" key="9">
    <source>
        <dbReference type="ARBA" id="ARBA00023211"/>
    </source>
</evidence>
<evidence type="ECO:0000256" key="8">
    <source>
        <dbReference type="ARBA" id="ARBA00022917"/>
    </source>
</evidence>
<dbReference type="GO" id="GO:0005524">
    <property type="term" value="F:ATP binding"/>
    <property type="evidence" value="ECO:0007669"/>
    <property type="project" value="UniProtKB-UniRule"/>
</dbReference>
<dbReference type="InterPro" id="IPR041107">
    <property type="entry name" value="Rimk_N"/>
</dbReference>
<dbReference type="Proteomes" id="UP000315003">
    <property type="component" value="Chromosome"/>
</dbReference>
<keyword evidence="7" id="KW-0460">Magnesium</keyword>
<proteinExistence type="predicted"/>
<dbReference type="FunFam" id="3.30.470.20:FF:000058">
    <property type="entry name" value="Alpha-aminoadipate--LysW ligase LysX protein"/>
    <property type="match status" value="1"/>
</dbReference>
<evidence type="ECO:0000256" key="5">
    <source>
        <dbReference type="ARBA" id="ARBA00022741"/>
    </source>
</evidence>
<dbReference type="InterPro" id="IPR011761">
    <property type="entry name" value="ATP-grasp"/>
</dbReference>
<dbReference type="PANTHER" id="PTHR21621">
    <property type="entry name" value="RIBOSOMAL PROTEIN S6 MODIFICATION PROTEIN"/>
    <property type="match status" value="1"/>
</dbReference>
<evidence type="ECO:0000256" key="4">
    <source>
        <dbReference type="ARBA" id="ARBA00022723"/>
    </source>
</evidence>
<dbReference type="PROSITE" id="PS50975">
    <property type="entry name" value="ATP_GRASP"/>
    <property type="match status" value="1"/>
</dbReference>
<dbReference type="PANTHER" id="PTHR21621:SF2">
    <property type="entry name" value="COENZYME GAMMA-F420-2:ALPHA-L-GLUTAMATE LIGASE"/>
    <property type="match status" value="1"/>
</dbReference>
<evidence type="ECO:0000256" key="6">
    <source>
        <dbReference type="ARBA" id="ARBA00022840"/>
    </source>
</evidence>
<reference evidence="13 14" key="1">
    <citation type="submission" date="2019-02" db="EMBL/GenBank/DDBJ databases">
        <title>Deep-cultivation of Planctomycetes and their phenomic and genomic characterization uncovers novel biology.</title>
        <authorList>
            <person name="Wiegand S."/>
            <person name="Jogler M."/>
            <person name="Boedeker C."/>
            <person name="Pinto D."/>
            <person name="Vollmers J."/>
            <person name="Rivas-Marin E."/>
            <person name="Kohn T."/>
            <person name="Peeters S.H."/>
            <person name="Heuer A."/>
            <person name="Rast P."/>
            <person name="Oberbeckmann S."/>
            <person name="Bunk B."/>
            <person name="Jeske O."/>
            <person name="Meyerdierks A."/>
            <person name="Storesund J.E."/>
            <person name="Kallscheuer N."/>
            <person name="Luecker S."/>
            <person name="Lage O.M."/>
            <person name="Pohl T."/>
            <person name="Merkel B.J."/>
            <person name="Hornburger P."/>
            <person name="Mueller R.-W."/>
            <person name="Bruemmer F."/>
            <person name="Labrenz M."/>
            <person name="Spormann A.M."/>
            <person name="Op den Camp H."/>
            <person name="Overmann J."/>
            <person name="Amann R."/>
            <person name="Jetten M.S.M."/>
            <person name="Mascher T."/>
            <person name="Medema M.H."/>
            <person name="Devos D.P."/>
            <person name="Kaster A.-K."/>
            <person name="Ovreas L."/>
            <person name="Rohde M."/>
            <person name="Galperin M.Y."/>
            <person name="Jogler C."/>
        </authorList>
    </citation>
    <scope>NUCLEOTIDE SEQUENCE [LARGE SCALE GENOMIC DNA]</scope>
    <source>
        <strain evidence="13 14">SV_7m_r</strain>
    </source>
</reference>
<dbReference type="GO" id="GO:0006412">
    <property type="term" value="P:translation"/>
    <property type="evidence" value="ECO:0007669"/>
    <property type="project" value="UniProtKB-KW"/>
</dbReference>
<dbReference type="GO" id="GO:0005737">
    <property type="term" value="C:cytoplasm"/>
    <property type="evidence" value="ECO:0007669"/>
    <property type="project" value="TreeGrafter"/>
</dbReference>
<evidence type="ECO:0000313" key="14">
    <source>
        <dbReference type="Proteomes" id="UP000315003"/>
    </source>
</evidence>
<keyword evidence="9" id="KW-0464">Manganese</keyword>
<dbReference type="InterPro" id="IPR013651">
    <property type="entry name" value="ATP-grasp_RimK-type"/>
</dbReference>
<gene>
    <name evidence="13" type="primary">rimK_1</name>
    <name evidence="13" type="ORF">SV7mr_24720</name>
</gene>
<dbReference type="Gene3D" id="3.30.1490.20">
    <property type="entry name" value="ATP-grasp fold, A domain"/>
    <property type="match status" value="1"/>
</dbReference>
<evidence type="ECO:0000256" key="1">
    <source>
        <dbReference type="ARBA" id="ARBA00001936"/>
    </source>
</evidence>
<dbReference type="SUPFAM" id="SSF56059">
    <property type="entry name" value="Glutathione synthetase ATP-binding domain-like"/>
    <property type="match status" value="1"/>
</dbReference>
<evidence type="ECO:0000313" key="13">
    <source>
        <dbReference type="EMBL" id="QDT59958.1"/>
    </source>
</evidence>
<evidence type="ECO:0000256" key="10">
    <source>
        <dbReference type="PROSITE-ProRule" id="PRU00409"/>
    </source>
</evidence>
<dbReference type="EMBL" id="CP036272">
    <property type="protein sequence ID" value="QDT59958.1"/>
    <property type="molecule type" value="Genomic_DNA"/>
</dbReference>
<protein>
    <submittedName>
        <fullName evidence="13">Ribosomal protein S6 modification protein</fullName>
    </submittedName>
</protein>
<evidence type="ECO:0000259" key="12">
    <source>
        <dbReference type="PROSITE" id="PS50975"/>
    </source>
</evidence>
<organism evidence="13 14">
    <name type="scientific">Stieleria bergensis</name>
    <dbReference type="NCBI Taxonomy" id="2528025"/>
    <lineage>
        <taxon>Bacteria</taxon>
        <taxon>Pseudomonadati</taxon>
        <taxon>Planctomycetota</taxon>
        <taxon>Planctomycetia</taxon>
        <taxon>Pirellulales</taxon>
        <taxon>Pirellulaceae</taxon>
        <taxon>Stieleria</taxon>
    </lineage>
</organism>
<evidence type="ECO:0000256" key="11">
    <source>
        <dbReference type="SAM" id="MobiDB-lite"/>
    </source>
</evidence>
<dbReference type="GO" id="GO:0043774">
    <property type="term" value="F:coenzyme F420-2 alpha-glutamyl ligase activity"/>
    <property type="evidence" value="ECO:0007669"/>
    <property type="project" value="TreeGrafter"/>
</dbReference>
<keyword evidence="14" id="KW-1185">Reference proteome</keyword>
<dbReference type="Pfam" id="PF08443">
    <property type="entry name" value="RimK"/>
    <property type="match status" value="1"/>
</dbReference>
<dbReference type="InterPro" id="IPR013815">
    <property type="entry name" value="ATP_grasp_subdomain_1"/>
</dbReference>
<keyword evidence="3" id="KW-0436">Ligase</keyword>
<dbReference type="NCBIfam" id="TIGR00768">
    <property type="entry name" value="rimK_fam"/>
    <property type="match status" value="1"/>
</dbReference>
<dbReference type="Gene3D" id="3.30.470.20">
    <property type="entry name" value="ATP-grasp fold, B domain"/>
    <property type="match status" value="1"/>
</dbReference>
<sequence>MINRPGSVITDVLWQTKRVPLLKAWLLYKDSATSLHPEAYEVQRFVETAREDGIDLQVLRPEQFDLTVTREDKRSILIDGESAALPDVLIPRMGAGTTYFALAVIRHLERLGVYTLNSSQSIETVRDKLFTQQILAQNNLPVPKTMLVKFPIDVTLVEQQIGFPVVVKTLAGSQGSGVFLSESKSSFRDLMQLIEATNKTANIILQEFIEPTRGRDLRVFTLGGRVVACMQRTAAEGDFKANFSNGGSVAEFDVTPEIEWLATQTSQLLNLDMAGIDLLFAGDHFKVCEANSSPGFEGMESCCDLNVAEAVFHFLRIRRGVFRKETTEQNDAPELPSGPNQSPPSLAATG</sequence>
<feature type="region of interest" description="Disordered" evidence="11">
    <location>
        <begin position="326"/>
        <end position="350"/>
    </location>
</feature>